<evidence type="ECO:0000256" key="3">
    <source>
        <dbReference type="SAM" id="SignalP"/>
    </source>
</evidence>
<feature type="compositionally biased region" description="Basic residues" evidence="2">
    <location>
        <begin position="34"/>
        <end position="44"/>
    </location>
</feature>
<gene>
    <name evidence="5" type="ORF">CASFOL_029151</name>
    <name evidence="4" type="ORF">CASFOL_039526</name>
</gene>
<dbReference type="EMBL" id="JAVIJP010000039">
    <property type="protein sequence ID" value="KAL3627788.1"/>
    <property type="molecule type" value="Genomic_DNA"/>
</dbReference>
<dbReference type="Proteomes" id="UP001632038">
    <property type="component" value="Unassembled WGS sequence"/>
</dbReference>
<name>A0ABD3BK38_9LAMI</name>
<evidence type="ECO:0000313" key="6">
    <source>
        <dbReference type="Proteomes" id="UP001632038"/>
    </source>
</evidence>
<feature type="region of interest" description="Disordered" evidence="2">
    <location>
        <begin position="27"/>
        <end position="93"/>
    </location>
</feature>
<evidence type="ECO:0000313" key="4">
    <source>
        <dbReference type="EMBL" id="KAL3617132.1"/>
    </source>
</evidence>
<dbReference type="EMBL" id="JAVIJP010000087">
    <property type="protein sequence ID" value="KAL3617132.1"/>
    <property type="molecule type" value="Genomic_DNA"/>
</dbReference>
<keyword evidence="6" id="KW-1185">Reference proteome</keyword>
<evidence type="ECO:0000256" key="2">
    <source>
        <dbReference type="SAM" id="MobiDB-lite"/>
    </source>
</evidence>
<dbReference type="PANTHER" id="PTHR33470:SF22">
    <property type="entry name" value="POLLEN OLE E 1 ALLERGEN AND EXTENSIN FAMILY PROTEIN"/>
    <property type="match status" value="1"/>
</dbReference>
<evidence type="ECO:0000313" key="5">
    <source>
        <dbReference type="EMBL" id="KAL3627788.1"/>
    </source>
</evidence>
<evidence type="ECO:0000256" key="1">
    <source>
        <dbReference type="ARBA" id="ARBA00022729"/>
    </source>
</evidence>
<organism evidence="4 6">
    <name type="scientific">Castilleja foliolosa</name>
    <dbReference type="NCBI Taxonomy" id="1961234"/>
    <lineage>
        <taxon>Eukaryota</taxon>
        <taxon>Viridiplantae</taxon>
        <taxon>Streptophyta</taxon>
        <taxon>Embryophyta</taxon>
        <taxon>Tracheophyta</taxon>
        <taxon>Spermatophyta</taxon>
        <taxon>Magnoliopsida</taxon>
        <taxon>eudicotyledons</taxon>
        <taxon>Gunneridae</taxon>
        <taxon>Pentapetalae</taxon>
        <taxon>asterids</taxon>
        <taxon>lamiids</taxon>
        <taxon>Lamiales</taxon>
        <taxon>Orobanchaceae</taxon>
        <taxon>Pedicularideae</taxon>
        <taxon>Castillejinae</taxon>
        <taxon>Castilleja</taxon>
    </lineage>
</organism>
<comment type="caution">
    <text evidence="4">The sequence shown here is derived from an EMBL/GenBank/DDBJ whole genome shotgun (WGS) entry which is preliminary data.</text>
</comment>
<reference evidence="4 6" key="1">
    <citation type="journal article" date="2024" name="IScience">
        <title>Strigolactones Initiate the Formation of Haustorium-like Structures in Castilleja.</title>
        <authorList>
            <person name="Buerger M."/>
            <person name="Peterson D."/>
            <person name="Chory J."/>
        </authorList>
    </citation>
    <scope>NUCLEOTIDE SEQUENCE</scope>
    <source>
        <strain evidence="4">Tecolote</strain>
        <tissue evidence="4">Flower</tissue>
    </source>
</reference>
<proteinExistence type="predicted"/>
<feature type="signal peptide" evidence="3">
    <location>
        <begin position="1"/>
        <end position="22"/>
    </location>
</feature>
<keyword evidence="1 3" id="KW-0732">Signal</keyword>
<accession>A0ABD3BK38</accession>
<dbReference type="PANTHER" id="PTHR33470">
    <property type="entry name" value="OS01G0164075 PROTEIN"/>
    <property type="match status" value="1"/>
</dbReference>
<dbReference type="AlphaFoldDB" id="A0ABD3BK38"/>
<feature type="compositionally biased region" description="Pro residues" evidence="2">
    <location>
        <begin position="46"/>
        <end position="92"/>
    </location>
</feature>
<sequence>MASFVPFAFLLLQLSLLLSTDATLPISQPPAQAPHHRHHHHHHAPTPSPISPPAKPPTKPPVPVKPPTKPPVHPPVKPPVPSKPPTKPPSYPPVRRLLAVRGTVYCKPCTFKGVHTLTHAEPLANATVKLQCNNTKIPMVEQKMTDKNGFFYFTPKRVTTMAFHKCKVFLVKSPSAKCTVPTSLNGGTAGAILIPDRKPINATATHQFFNVGPFAFDSPTNCTKY</sequence>
<dbReference type="Pfam" id="PF01190">
    <property type="entry name" value="Pollen_Ole_e_1"/>
    <property type="match status" value="1"/>
</dbReference>
<feature type="chain" id="PRO_5044724663" evidence="3">
    <location>
        <begin position="23"/>
        <end position="225"/>
    </location>
</feature>
<protein>
    <submittedName>
        <fullName evidence="4">Uncharacterized protein</fullName>
    </submittedName>
</protein>
<reference evidence="4" key="2">
    <citation type="submission" date="2024-11" db="EMBL/GenBank/DDBJ databases">
        <authorList>
            <person name="Burger M."/>
            <person name="Chory J."/>
        </authorList>
    </citation>
    <scope>NUCLEOTIDE SEQUENCE</scope>
    <source>
        <strain evidence="4">Tecolote</strain>
        <tissue evidence="4">Flower</tissue>
    </source>
</reference>